<evidence type="ECO:0000256" key="3">
    <source>
        <dbReference type="ARBA" id="ARBA00012851"/>
    </source>
</evidence>
<evidence type="ECO:0000256" key="7">
    <source>
        <dbReference type="ARBA" id="ARBA00031630"/>
    </source>
</evidence>
<evidence type="ECO:0000313" key="12">
    <source>
        <dbReference type="Proteomes" id="UP000326799"/>
    </source>
</evidence>
<evidence type="ECO:0000256" key="2">
    <source>
        <dbReference type="ARBA" id="ARBA00009723"/>
    </source>
</evidence>
<dbReference type="EMBL" id="ML733400">
    <property type="protein sequence ID" value="KAB8224400.1"/>
    <property type="molecule type" value="Genomic_DNA"/>
</dbReference>
<dbReference type="SUPFAM" id="SSF53597">
    <property type="entry name" value="Dihydrofolate reductase-like"/>
    <property type="match status" value="1"/>
</dbReference>
<dbReference type="AlphaFoldDB" id="A0A5N6F6F2"/>
<dbReference type="InterPro" id="IPR002734">
    <property type="entry name" value="RibDG_C"/>
</dbReference>
<gene>
    <name evidence="11" type="ORF">BDV33DRAFT_227242</name>
</gene>
<comment type="similarity">
    <text evidence="2">Belongs to the HTP reductase family.</text>
</comment>
<dbReference type="InterPro" id="IPR050765">
    <property type="entry name" value="Riboflavin_Biosynth_HTPR"/>
</dbReference>
<evidence type="ECO:0000256" key="4">
    <source>
        <dbReference type="ARBA" id="ARBA00015035"/>
    </source>
</evidence>
<dbReference type="GO" id="GO:0008703">
    <property type="term" value="F:5-amino-6-(5-phosphoribosylamino)uracil reductase activity"/>
    <property type="evidence" value="ECO:0007669"/>
    <property type="project" value="InterPro"/>
</dbReference>
<dbReference type="EC" id="1.1.1.302" evidence="3"/>
<comment type="function">
    <text evidence="1">Catalyzes an early step in riboflavin biosynthesis, the NADPH-dependent reduction of the ribose side chain of 2,5-diamino-6-ribosylamino-4(3H)-pyrimidinone 5'-phosphate, yielding 2,5-diamino-6-ribitylamino-4(3H)-pyrimidinone 5'-phosphate.</text>
</comment>
<keyword evidence="12" id="KW-1185">Reference proteome</keyword>
<evidence type="ECO:0000259" key="10">
    <source>
        <dbReference type="Pfam" id="PF01872"/>
    </source>
</evidence>
<reference evidence="11 12" key="1">
    <citation type="submission" date="2019-04" db="EMBL/GenBank/DDBJ databases">
        <title>Fungal friends and foes A comparative genomics study of 23 Aspergillus species from section Flavi.</title>
        <authorList>
            <consortium name="DOE Joint Genome Institute"/>
            <person name="Kjaerbolling I."/>
            <person name="Vesth T.C."/>
            <person name="Frisvad J.C."/>
            <person name="Nybo J.L."/>
            <person name="Theobald S."/>
            <person name="Kildgaard S."/>
            <person name="Petersen T.I."/>
            <person name="Kuo A."/>
            <person name="Sato A."/>
            <person name="Lyhne E.K."/>
            <person name="Kogle M.E."/>
            <person name="Wiebenga A."/>
            <person name="Kun R.S."/>
            <person name="Lubbers R.J."/>
            <person name="Makela M.R."/>
            <person name="Barry K."/>
            <person name="Chovatia M."/>
            <person name="Clum A."/>
            <person name="Daum C."/>
            <person name="Haridas S."/>
            <person name="He G."/>
            <person name="LaButti K."/>
            <person name="Lipzen A."/>
            <person name="Mondo S."/>
            <person name="Pangilinan J."/>
            <person name="Riley R."/>
            <person name="Salamov A."/>
            <person name="Simmons B.A."/>
            <person name="Magnuson J.K."/>
            <person name="Henrissat B."/>
            <person name="Mortensen U.H."/>
            <person name="Larsen T.O."/>
            <person name="De vries R.P."/>
            <person name="Grigoriev I.V."/>
            <person name="Machida M."/>
            <person name="Baker S.E."/>
            <person name="Andersen M.R."/>
        </authorList>
    </citation>
    <scope>NUCLEOTIDE SEQUENCE [LARGE SCALE GENOMIC DNA]</scope>
    <source>
        <strain evidence="11 12">CBS 126849</strain>
    </source>
</reference>
<evidence type="ECO:0000256" key="9">
    <source>
        <dbReference type="ARBA" id="ARBA00049020"/>
    </source>
</evidence>
<comment type="catalytic activity">
    <reaction evidence="9">
        <text>2,5-diamino-6-(1-D-ribitylamino)pyrimidin-4(3H)-one 5'-phosphate + NADP(+) = 2,5-diamino-6-(1-D-ribosylamino)pyrimidin-4(3H)-one 5'-phosphate + NADPH + H(+)</text>
        <dbReference type="Rhea" id="RHEA:27278"/>
        <dbReference type="ChEBI" id="CHEBI:15378"/>
        <dbReference type="ChEBI" id="CHEBI:57783"/>
        <dbReference type="ChEBI" id="CHEBI:58349"/>
        <dbReference type="ChEBI" id="CHEBI:58890"/>
        <dbReference type="ChEBI" id="CHEBI:59545"/>
        <dbReference type="EC" id="1.1.1.302"/>
    </reaction>
</comment>
<keyword evidence="5" id="KW-0686">Riboflavin biosynthesis</keyword>
<accession>A0A5N6F6F2</accession>
<evidence type="ECO:0000256" key="1">
    <source>
        <dbReference type="ARBA" id="ARBA00003555"/>
    </source>
</evidence>
<dbReference type="Proteomes" id="UP000326799">
    <property type="component" value="Unassembled WGS sequence"/>
</dbReference>
<feature type="domain" description="Bacterial bifunctional deaminase-reductase C-terminal" evidence="10">
    <location>
        <begin position="10"/>
        <end position="182"/>
    </location>
</feature>
<evidence type="ECO:0000256" key="5">
    <source>
        <dbReference type="ARBA" id="ARBA00022619"/>
    </source>
</evidence>
<dbReference type="GO" id="GO:0009231">
    <property type="term" value="P:riboflavin biosynthetic process"/>
    <property type="evidence" value="ECO:0007669"/>
    <property type="project" value="UniProtKB-KW"/>
</dbReference>
<sequence>MPLRAFKTRVFIATSLDGYIARENHDVTWLTSPPKNTHHLPPTSPRRVDTIQQHMSRVDCMIMGRRTYDFCISLSEWPYAKKRTFVLSRSMAPGVYVAKDIEVEVVGSLDEAKDVFERERLRCVYVDGGEVVTEFLRRGWVDEMVVTTAPVLLGDGIRLFGGLEGDVRFTLVGVDAIEEGMVSVHYTAVNAKDG</sequence>
<evidence type="ECO:0000256" key="6">
    <source>
        <dbReference type="ARBA" id="ARBA00030073"/>
    </source>
</evidence>
<dbReference type="Gene3D" id="3.40.430.10">
    <property type="entry name" value="Dihydrofolate Reductase, subunit A"/>
    <property type="match status" value="1"/>
</dbReference>
<comment type="catalytic activity">
    <reaction evidence="8">
        <text>2,5-diamino-6-(1-D-ribitylamino)pyrimidin-4(3H)-one 5'-phosphate + NAD(+) = 2,5-diamino-6-(1-D-ribosylamino)pyrimidin-4(3H)-one 5'-phosphate + NADH + H(+)</text>
        <dbReference type="Rhea" id="RHEA:27274"/>
        <dbReference type="ChEBI" id="CHEBI:15378"/>
        <dbReference type="ChEBI" id="CHEBI:57540"/>
        <dbReference type="ChEBI" id="CHEBI:57945"/>
        <dbReference type="ChEBI" id="CHEBI:58890"/>
        <dbReference type="ChEBI" id="CHEBI:59545"/>
        <dbReference type="EC" id="1.1.1.302"/>
    </reaction>
</comment>
<organism evidence="11 12">
    <name type="scientific">Aspergillus novoparasiticus</name>
    <dbReference type="NCBI Taxonomy" id="986946"/>
    <lineage>
        <taxon>Eukaryota</taxon>
        <taxon>Fungi</taxon>
        <taxon>Dikarya</taxon>
        <taxon>Ascomycota</taxon>
        <taxon>Pezizomycotina</taxon>
        <taxon>Eurotiomycetes</taxon>
        <taxon>Eurotiomycetidae</taxon>
        <taxon>Eurotiales</taxon>
        <taxon>Aspergillaceae</taxon>
        <taxon>Aspergillus</taxon>
        <taxon>Aspergillus subgen. Circumdati</taxon>
    </lineage>
</organism>
<proteinExistence type="inferred from homology"/>
<protein>
    <recommendedName>
        <fullName evidence="4">2,5-diamino-6-ribosylamino-4(3H)-pyrimidinone 5'-phosphate reductase</fullName>
        <ecNumber evidence="3">1.1.1.302</ecNumber>
    </recommendedName>
    <alternativeName>
        <fullName evidence="7">2,5-diamino-6-(5-phospho-D-ribosylamino)pyrimidin-4(3H)-one reductase</fullName>
    </alternativeName>
    <alternativeName>
        <fullName evidence="6">2,5-diamino-6-ribitylamino-4(3H)-pyrimidinone 5'-phosphate synthase</fullName>
    </alternativeName>
</protein>
<dbReference type="PANTHER" id="PTHR38011">
    <property type="entry name" value="DIHYDROFOLATE REDUCTASE FAMILY PROTEIN (AFU_ORTHOLOGUE AFUA_8G06820)"/>
    <property type="match status" value="1"/>
</dbReference>
<dbReference type="InterPro" id="IPR024072">
    <property type="entry name" value="DHFR-like_dom_sf"/>
</dbReference>
<name>A0A5N6F6F2_9EURO</name>
<dbReference type="PANTHER" id="PTHR38011:SF11">
    <property type="entry name" value="2,5-DIAMINO-6-RIBOSYLAMINO-4(3H)-PYRIMIDINONE 5'-PHOSPHATE REDUCTASE"/>
    <property type="match status" value="1"/>
</dbReference>
<evidence type="ECO:0000256" key="8">
    <source>
        <dbReference type="ARBA" id="ARBA00047550"/>
    </source>
</evidence>
<dbReference type="Pfam" id="PF01872">
    <property type="entry name" value="RibD_C"/>
    <property type="match status" value="1"/>
</dbReference>
<evidence type="ECO:0000313" key="11">
    <source>
        <dbReference type="EMBL" id="KAB8224400.1"/>
    </source>
</evidence>